<dbReference type="Pfam" id="PF22624">
    <property type="entry name" value="AASDHPPT_N"/>
    <property type="match status" value="1"/>
</dbReference>
<evidence type="ECO:0000256" key="1">
    <source>
        <dbReference type="ARBA" id="ARBA00010990"/>
    </source>
</evidence>
<dbReference type="InterPro" id="IPR037143">
    <property type="entry name" value="4-PPantetheinyl_Trfase_dom_sf"/>
</dbReference>
<dbReference type="InterPro" id="IPR008278">
    <property type="entry name" value="4-PPantetheinyl_Trfase_dom"/>
</dbReference>
<dbReference type="GO" id="GO:0016740">
    <property type="term" value="F:transferase activity"/>
    <property type="evidence" value="ECO:0007669"/>
    <property type="project" value="UniProtKB-KW"/>
</dbReference>
<dbReference type="Proteomes" id="UP001518976">
    <property type="component" value="Unassembled WGS sequence"/>
</dbReference>
<evidence type="ECO:0000256" key="2">
    <source>
        <dbReference type="ARBA" id="ARBA00022679"/>
    </source>
</evidence>
<keyword evidence="6" id="KW-1185">Reference proteome</keyword>
<dbReference type="Gene3D" id="3.90.470.20">
    <property type="entry name" value="4'-phosphopantetheinyl transferase domain"/>
    <property type="match status" value="1"/>
</dbReference>
<comment type="similarity">
    <text evidence="1">Belongs to the P-Pant transferase superfamily. Gsp/Sfp/HetI/AcpT family.</text>
</comment>
<name>A0ABS3WV71_9ACTN</name>
<proteinExistence type="inferred from homology"/>
<feature type="domain" description="4'-phosphopantetheinyl transferase" evidence="3">
    <location>
        <begin position="123"/>
        <end position="209"/>
    </location>
</feature>
<gene>
    <name evidence="5" type="ORF">JW592_16475</name>
</gene>
<dbReference type="PANTHER" id="PTHR12215:SF10">
    <property type="entry name" value="L-AMINOADIPATE-SEMIALDEHYDE DEHYDROGENASE-PHOSPHOPANTETHEINYL TRANSFERASE"/>
    <property type="match status" value="1"/>
</dbReference>
<dbReference type="InterPro" id="IPR055066">
    <property type="entry name" value="AASDHPPT_N"/>
</dbReference>
<feature type="domain" description="4'-phosphopantetheinyl transferase N-terminal" evidence="4">
    <location>
        <begin position="34"/>
        <end position="118"/>
    </location>
</feature>
<evidence type="ECO:0000259" key="3">
    <source>
        <dbReference type="Pfam" id="PF01648"/>
    </source>
</evidence>
<reference evidence="5 6" key="1">
    <citation type="submission" date="2021-02" db="EMBL/GenBank/DDBJ databases">
        <title>Streptomyces spirodelae sp. nov., isolated from duckweed.</title>
        <authorList>
            <person name="Saimee Y."/>
            <person name="Duangmal K."/>
        </authorList>
    </citation>
    <scope>NUCLEOTIDE SEQUENCE [LARGE SCALE GENOMIC DNA]</scope>
    <source>
        <strain evidence="5 6">DW4-2</strain>
    </source>
</reference>
<dbReference type="InterPro" id="IPR050559">
    <property type="entry name" value="P-Pant_transferase_sf"/>
</dbReference>
<comment type="caution">
    <text evidence="5">The sequence shown here is derived from an EMBL/GenBank/DDBJ whole genome shotgun (WGS) entry which is preliminary data.</text>
</comment>
<accession>A0ABS3WV71</accession>
<dbReference type="RefSeq" id="WP_209265853.1">
    <property type="nucleotide sequence ID" value="NZ_JAFFZN010000014.1"/>
</dbReference>
<dbReference type="PANTHER" id="PTHR12215">
    <property type="entry name" value="PHOSPHOPANTETHEINE TRANSFERASE"/>
    <property type="match status" value="1"/>
</dbReference>
<sequence>MTSAALDIGDPARSPAVRVVRVSEHAAATRVPGALAPLSAHERERAAAFVRQADRDRYVVAHLALRRELGALLRLEPSEVRLTRADCPVCGGPHGRPTVLGDPVHFSLSHAGDVVMMAFAAVPVGVDVEEYPRVASARETMSALHPREQAELAAVEDAEALPAVFARCWTRKEAYLKGTGSGLGEDLSVTYVSALDDPAPVPGWQLTDLPAPSGYAAAWALRQPTAHEVRGA</sequence>
<evidence type="ECO:0000313" key="5">
    <source>
        <dbReference type="EMBL" id="MBO8187047.1"/>
    </source>
</evidence>
<evidence type="ECO:0000313" key="6">
    <source>
        <dbReference type="Proteomes" id="UP001518976"/>
    </source>
</evidence>
<protein>
    <submittedName>
        <fullName evidence="5">4'-phosphopantetheinyl transferase superfamily protein</fullName>
    </submittedName>
</protein>
<keyword evidence="2 5" id="KW-0808">Transferase</keyword>
<evidence type="ECO:0000259" key="4">
    <source>
        <dbReference type="Pfam" id="PF22624"/>
    </source>
</evidence>
<dbReference type="Pfam" id="PF01648">
    <property type="entry name" value="ACPS"/>
    <property type="match status" value="1"/>
</dbReference>
<dbReference type="EMBL" id="JAFFZN010000014">
    <property type="protein sequence ID" value="MBO8187047.1"/>
    <property type="molecule type" value="Genomic_DNA"/>
</dbReference>
<dbReference type="SUPFAM" id="SSF56214">
    <property type="entry name" value="4'-phosphopantetheinyl transferase"/>
    <property type="match status" value="2"/>
</dbReference>
<organism evidence="5 6">
    <name type="scientific">Streptomyces spirodelae</name>
    <dbReference type="NCBI Taxonomy" id="2812904"/>
    <lineage>
        <taxon>Bacteria</taxon>
        <taxon>Bacillati</taxon>
        <taxon>Actinomycetota</taxon>
        <taxon>Actinomycetes</taxon>
        <taxon>Kitasatosporales</taxon>
        <taxon>Streptomycetaceae</taxon>
        <taxon>Streptomyces</taxon>
    </lineage>
</organism>